<organism evidence="1">
    <name type="scientific">Lepeophtheirus salmonis</name>
    <name type="common">Salmon louse</name>
    <name type="synonym">Caligus salmonis</name>
    <dbReference type="NCBI Taxonomy" id="72036"/>
    <lineage>
        <taxon>Eukaryota</taxon>
        <taxon>Metazoa</taxon>
        <taxon>Ecdysozoa</taxon>
        <taxon>Arthropoda</taxon>
        <taxon>Crustacea</taxon>
        <taxon>Multicrustacea</taxon>
        <taxon>Hexanauplia</taxon>
        <taxon>Copepoda</taxon>
        <taxon>Siphonostomatoida</taxon>
        <taxon>Caligidae</taxon>
        <taxon>Lepeophtheirus</taxon>
    </lineage>
</organism>
<sequence length="18" mass="2257">MIKMCCFYILLVYEPYNI</sequence>
<evidence type="ECO:0000313" key="1">
    <source>
        <dbReference type="EMBL" id="CDW44258.1"/>
    </source>
</evidence>
<dbReference type="AlphaFoldDB" id="A0A0K2V168"/>
<proteinExistence type="predicted"/>
<reference evidence="1" key="1">
    <citation type="submission" date="2014-05" db="EMBL/GenBank/DDBJ databases">
        <authorList>
            <person name="Chronopoulou M."/>
        </authorList>
    </citation>
    <scope>NUCLEOTIDE SEQUENCE</scope>
    <source>
        <tissue evidence="1">Whole organism</tissue>
    </source>
</reference>
<name>A0A0K2V168_LEPSM</name>
<protein>
    <submittedName>
        <fullName evidence="1">Uncharacterized protein</fullName>
    </submittedName>
</protein>
<dbReference type="EMBL" id="HACA01026897">
    <property type="protein sequence ID" value="CDW44258.1"/>
    <property type="molecule type" value="Transcribed_RNA"/>
</dbReference>
<accession>A0A0K2V168</accession>